<dbReference type="Gene3D" id="2.60.40.10">
    <property type="entry name" value="Immunoglobulins"/>
    <property type="match status" value="2"/>
</dbReference>
<name>A0A0K3AS62_BABMR</name>
<evidence type="ECO:0000313" key="3">
    <source>
        <dbReference type="Proteomes" id="UP000002899"/>
    </source>
</evidence>
<dbReference type="InterPro" id="IPR017868">
    <property type="entry name" value="Filamin/ABP280_repeat-like"/>
</dbReference>
<dbReference type="RefSeq" id="XP_012649326.1">
    <property type="nucleotide sequence ID" value="XM_012793872.1"/>
</dbReference>
<evidence type="ECO:0000256" key="1">
    <source>
        <dbReference type="PROSITE-ProRule" id="PRU00087"/>
    </source>
</evidence>
<feature type="repeat" description="Filamin" evidence="1">
    <location>
        <begin position="203"/>
        <end position="243"/>
    </location>
</feature>
<dbReference type="OrthoDB" id="5334309at2759"/>
<evidence type="ECO:0000313" key="2">
    <source>
        <dbReference type="EMBL" id="CTQ41315.1"/>
    </source>
</evidence>
<dbReference type="InterPro" id="IPR013783">
    <property type="entry name" value="Ig-like_fold"/>
</dbReference>
<dbReference type="GeneID" id="24425361"/>
<dbReference type="AlphaFoldDB" id="A0A0K3AS62"/>
<dbReference type="PROSITE" id="PS50194">
    <property type="entry name" value="FILAMIN_REPEAT"/>
    <property type="match status" value="2"/>
</dbReference>
<gene>
    <name evidence="2" type="ORF">BMR1_03g03575</name>
</gene>
<reference evidence="2 3" key="1">
    <citation type="journal article" date="2012" name="Nucleic Acids Res.">
        <title>Sequencing of the smallest Apicomplexan genome from the human pathogen Babesia microti.</title>
        <authorList>
            <person name="Cornillot E."/>
            <person name="Hadj-Kaddour K."/>
            <person name="Dassouli A."/>
            <person name="Noel B."/>
            <person name="Ranwez V."/>
            <person name="Vacherie B."/>
            <person name="Augagneur Y."/>
            <person name="Bres V."/>
            <person name="Duclos A."/>
            <person name="Randazzo S."/>
            <person name="Carcy B."/>
            <person name="Debierre-Grockiego F."/>
            <person name="Delbecq S."/>
            <person name="Moubri-Menage K."/>
            <person name="Shams-Eldin H."/>
            <person name="Usmani-Brown S."/>
            <person name="Bringaud F."/>
            <person name="Wincker P."/>
            <person name="Vivares C.P."/>
            <person name="Schwarz R.T."/>
            <person name="Schetters T.P."/>
            <person name="Krause P.J."/>
            <person name="Gorenflot A."/>
            <person name="Berry V."/>
            <person name="Barbe V."/>
            <person name="Ben Mamoun C."/>
        </authorList>
    </citation>
    <scope>NUCLEOTIDE SEQUENCE [LARGE SCALE GENOMIC DNA]</scope>
    <source>
        <strain evidence="2 3">RI</strain>
    </source>
</reference>
<proteinExistence type="predicted"/>
<dbReference type="KEGG" id="bmic:BMR1_03g03575"/>
<organism evidence="2 3">
    <name type="scientific">Babesia microti (strain RI)</name>
    <dbReference type="NCBI Taxonomy" id="1133968"/>
    <lineage>
        <taxon>Eukaryota</taxon>
        <taxon>Sar</taxon>
        <taxon>Alveolata</taxon>
        <taxon>Apicomplexa</taxon>
        <taxon>Aconoidasida</taxon>
        <taxon>Piroplasmida</taxon>
        <taxon>Babesiidae</taxon>
        <taxon>Babesia</taxon>
    </lineage>
</organism>
<keyword evidence="3" id="KW-1185">Reference proteome</keyword>
<reference evidence="2 3" key="2">
    <citation type="journal article" date="2013" name="PLoS ONE">
        <title>Whole genome mapping and re-organization of the nuclear and mitochondrial genomes of Babesia microti isolates.</title>
        <authorList>
            <person name="Cornillot E."/>
            <person name="Dassouli A."/>
            <person name="Garg A."/>
            <person name="Pachikara N."/>
            <person name="Randazzo S."/>
            <person name="Depoix D."/>
            <person name="Carcy B."/>
            <person name="Delbecq S."/>
            <person name="Frutos R."/>
            <person name="Silva J.C."/>
            <person name="Sutton R."/>
            <person name="Krause P.J."/>
            <person name="Mamoun C.B."/>
        </authorList>
    </citation>
    <scope>NUCLEOTIDE SEQUENCE [LARGE SCALE GENOMIC DNA]</scope>
    <source>
        <strain evidence="2 3">RI</strain>
    </source>
</reference>
<dbReference type="Proteomes" id="UP000002899">
    <property type="component" value="Chromosome III"/>
</dbReference>
<dbReference type="SUPFAM" id="SSF81296">
    <property type="entry name" value="E set domains"/>
    <property type="match status" value="2"/>
</dbReference>
<feature type="repeat" description="Filamin" evidence="1">
    <location>
        <begin position="109"/>
        <end position="139"/>
    </location>
</feature>
<sequence length="834" mass="95312">MIGIGSPVSPKSHAITDAPPASKCYCIGERIDEGEAGIWKEITVFTNGKSGVIKLFSQNADEELSIYHITLDPSFGDFGHLKNLATNNHSAQDVFHWEIIEQTQKQSVLRYKYMRSGRYILNVKFDGLDIAGSPFLIVVTPGIADPKACKLINADKSLITPKNSSTIYNKITLQIRDSNNMIIPHGFHNVSVKVHNGVYIKHITDNMDGTYLIVYSITSNDNPMLRVLLDGNDVYGSPVTFNIINLEQYNNSIKTLTFDEISHSVEKMIGEGKLDECEQIITSNNLNEVLDKIIVKLRQQIYNIGSKKYDLMTLKTSIIDKMHQNLSNDYQDMYNSKTELLMSLVKSLDSIEINDITSLSNFILTYKNISDELSKLHRHDVAMRINELIKFICGEINLNRISSDLNAKESIIKTQEVVIKNKFDLMKSKLDEIKSRPFPVDDTLLHYDKETITNINAPKLTRLLQRRIAVSGKQSDQTCDSASRKIDGIVSKFWVKSGVYDIHTTVFNVLKSSPRLNRATFELFKFYAPVNWINMINLVIDLKIDINLQLNVPRLKWLFNRFSNELVNNVNGKNQEVKREGFVRVIPEFLWIAFLRELAYINLLYVLASNNPKILESDHPSRLVSFHHFCNYHFVPLYQNLFYTQEFQNRALIVDGEVQVKEVDARLMVSDLYKYLNKRLPGDVSQRIDLDALQLIFNHYITNIAGKHSEDSSSYGKLSEKNRKMNEMSMSSSAMIRFVCDFGVVPDHMSGNYVRELIADSKLTFDNFVKTVVSILSLLVKHYIVNQQQALGDTTGPHYTSLTIEDVKKQADYFINLLHLSDVESVKFVLYKIK</sequence>
<accession>A0A0K3AS62</accession>
<dbReference type="VEuPathDB" id="PiroplasmaDB:BMR1_03g03575"/>
<reference evidence="2 3" key="3">
    <citation type="journal article" date="2016" name="Sci. Rep.">
        <title>Genome-wide diversity and gene expression profiling of Babesia microti isolates identify polymorphic genes that mediate host-pathogen interactions.</title>
        <authorList>
            <person name="Silva J.C."/>
            <person name="Cornillot E."/>
            <person name="McCracken C."/>
            <person name="Usmani-Brown S."/>
            <person name="Dwivedi A."/>
            <person name="Ifeonu O.O."/>
            <person name="Crabtree J."/>
            <person name="Gotia H.T."/>
            <person name="Virji A.Z."/>
            <person name="Reynes C."/>
            <person name="Colinge J."/>
            <person name="Kumar V."/>
            <person name="Lawres L."/>
            <person name="Pazzi J.E."/>
            <person name="Pablo J.V."/>
            <person name="Hung C."/>
            <person name="Brancato J."/>
            <person name="Kumari P."/>
            <person name="Orvis J."/>
            <person name="Tretina K."/>
            <person name="Chibucos M."/>
            <person name="Ott S."/>
            <person name="Sadzewicz L."/>
            <person name="Sengamalay N."/>
            <person name="Shetty A.C."/>
            <person name="Su Q."/>
            <person name="Tallon L."/>
            <person name="Fraser C.M."/>
            <person name="Frutos R."/>
            <person name="Molina D.M."/>
            <person name="Krause P.J."/>
            <person name="Ben Mamoun C."/>
        </authorList>
    </citation>
    <scope>NUCLEOTIDE SEQUENCE [LARGE SCALE GENOMIC DNA]</scope>
    <source>
        <strain evidence="2 3">RI</strain>
    </source>
</reference>
<protein>
    <submittedName>
        <fullName evidence="2">Uncharacterized protein</fullName>
    </submittedName>
</protein>
<dbReference type="Pfam" id="PF00630">
    <property type="entry name" value="Filamin"/>
    <property type="match status" value="1"/>
</dbReference>
<dbReference type="InterPro" id="IPR014756">
    <property type="entry name" value="Ig_E-set"/>
</dbReference>
<dbReference type="EMBL" id="LN871598">
    <property type="protein sequence ID" value="CTQ41315.1"/>
    <property type="molecule type" value="Genomic_DNA"/>
</dbReference>